<gene>
    <name evidence="5" type="ORF">FXN61_11255</name>
</gene>
<dbReference type="Gene3D" id="3.40.50.1820">
    <property type="entry name" value="alpha/beta hydrolase"/>
    <property type="match status" value="1"/>
</dbReference>
<evidence type="ECO:0000259" key="3">
    <source>
        <dbReference type="Pfam" id="PF00561"/>
    </source>
</evidence>
<organism evidence="5 6">
    <name type="scientific">Lentzea indica</name>
    <dbReference type="NCBI Taxonomy" id="2604800"/>
    <lineage>
        <taxon>Bacteria</taxon>
        <taxon>Bacillati</taxon>
        <taxon>Actinomycetota</taxon>
        <taxon>Actinomycetes</taxon>
        <taxon>Pseudonocardiales</taxon>
        <taxon>Pseudonocardiaceae</taxon>
        <taxon>Lentzea</taxon>
    </lineage>
</organism>
<dbReference type="Pfam" id="PF08386">
    <property type="entry name" value="Abhydrolase_4"/>
    <property type="match status" value="1"/>
</dbReference>
<dbReference type="EMBL" id="VSRL01000031">
    <property type="protein sequence ID" value="NKE57382.1"/>
    <property type="molecule type" value="Genomic_DNA"/>
</dbReference>
<protein>
    <submittedName>
        <fullName evidence="5">Alpha/beta hydrolase</fullName>
    </submittedName>
</protein>
<dbReference type="PANTHER" id="PTHR43248:SF25">
    <property type="entry name" value="AB HYDROLASE-1 DOMAIN-CONTAINING PROTEIN-RELATED"/>
    <property type="match status" value="1"/>
</dbReference>
<dbReference type="Proteomes" id="UP001515943">
    <property type="component" value="Unassembled WGS sequence"/>
</dbReference>
<evidence type="ECO:0000256" key="1">
    <source>
        <dbReference type="ARBA" id="ARBA00010088"/>
    </source>
</evidence>
<dbReference type="InterPro" id="IPR051601">
    <property type="entry name" value="Serine_prot/Carboxylest_S33"/>
</dbReference>
<dbReference type="InterPro" id="IPR029058">
    <property type="entry name" value="AB_hydrolase_fold"/>
</dbReference>
<keyword evidence="6" id="KW-1185">Reference proteome</keyword>
<comment type="caution">
    <text evidence="5">The sequence shown here is derived from an EMBL/GenBank/DDBJ whole genome shotgun (WGS) entry which is preliminary data.</text>
</comment>
<dbReference type="InterPro" id="IPR013595">
    <property type="entry name" value="Pept_S33_TAP-like_C"/>
</dbReference>
<feature type="domain" description="Peptidase S33 tripeptidyl aminopeptidase-like C-terminal" evidence="4">
    <location>
        <begin position="373"/>
        <end position="466"/>
    </location>
</feature>
<name>A0ABX1FFG5_9PSEU</name>
<dbReference type="RefSeq" id="WP_167973029.1">
    <property type="nucleotide sequence ID" value="NZ_VSRL01000031.1"/>
</dbReference>
<evidence type="ECO:0000259" key="4">
    <source>
        <dbReference type="Pfam" id="PF08386"/>
    </source>
</evidence>
<accession>A0ABX1FFG5</accession>
<proteinExistence type="inferred from homology"/>
<dbReference type="SUPFAM" id="SSF53474">
    <property type="entry name" value="alpha/beta-Hydrolases"/>
    <property type="match status" value="1"/>
</dbReference>
<sequence>MFSTLTGTGAAAGQPHAPALSWSPCEEGQPGECATVQVPVDWNKPKGEKLGVVIGRLKAAEPERRIGMLFVAPGGPGGSGIDAYVLGQNRINSGELRKRFDIVTWDQRGVGRSNEVKCSAELLGQWPANYPSSEQEYQDLLAYNAKLGADCRKHTGPVFDHVDTKSAVRDLDAIRAALGEKKISFYGASYGSQVGQQYAELFPARLRAMTIDSNMDHSLTSPGRYIATATEDLEGSFNAFADWCARTANCPLHGQDVRALWDGLHAKAEAGTLIDPDSGRPVSAERLRGELFGAMYSPSSSWYRIATRLRSLAGGAPAPLATTTAGEDELMGNSYQAIWCQDWKWRVDGYRDLRAYRDQAAAVAPHTKLSPFWSDVTSCLGWPARVNNPQHRLSIRNTPTILIVKSAADVATPEAWNFAVARQIRNSVLLSYDGIGHGQYFRSTCAQGHIDKYLIDVVTPAPHTHCAAVYPTEPPAALDAALGAAPRPVHVVG</sequence>
<feature type="domain" description="AB hydrolase-1" evidence="3">
    <location>
        <begin position="70"/>
        <end position="275"/>
    </location>
</feature>
<evidence type="ECO:0000256" key="2">
    <source>
        <dbReference type="ARBA" id="ARBA00022801"/>
    </source>
</evidence>
<evidence type="ECO:0000313" key="5">
    <source>
        <dbReference type="EMBL" id="NKE57382.1"/>
    </source>
</evidence>
<keyword evidence="2 5" id="KW-0378">Hydrolase</keyword>
<dbReference type="Pfam" id="PF00561">
    <property type="entry name" value="Abhydrolase_1"/>
    <property type="match status" value="1"/>
</dbReference>
<dbReference type="GO" id="GO:0016787">
    <property type="term" value="F:hydrolase activity"/>
    <property type="evidence" value="ECO:0007669"/>
    <property type="project" value="UniProtKB-KW"/>
</dbReference>
<comment type="similarity">
    <text evidence="1">Belongs to the peptidase S33 family.</text>
</comment>
<evidence type="ECO:0000313" key="6">
    <source>
        <dbReference type="Proteomes" id="UP001515943"/>
    </source>
</evidence>
<reference evidence="5 6" key="1">
    <citation type="submission" date="2019-08" db="EMBL/GenBank/DDBJ databases">
        <title>Lentzea from Indian Himalayas.</title>
        <authorList>
            <person name="Mandal S."/>
            <person name="Mallick Gupta A."/>
            <person name="Maiti P.K."/>
            <person name="Sarkar J."/>
            <person name="Mandal S."/>
        </authorList>
    </citation>
    <scope>NUCLEOTIDE SEQUENCE [LARGE SCALE GENOMIC DNA]</scope>
    <source>
        <strain evidence="5 6">PSKA42</strain>
    </source>
</reference>
<dbReference type="InterPro" id="IPR000073">
    <property type="entry name" value="AB_hydrolase_1"/>
</dbReference>
<dbReference type="PANTHER" id="PTHR43248">
    <property type="entry name" value="2-SUCCINYL-6-HYDROXY-2,4-CYCLOHEXADIENE-1-CARBOXYLATE SYNTHASE"/>
    <property type="match status" value="1"/>
</dbReference>